<organism evidence="1 2">
    <name type="scientific">Fulvimarina pelagi HTCC2506</name>
    <dbReference type="NCBI Taxonomy" id="314231"/>
    <lineage>
        <taxon>Bacteria</taxon>
        <taxon>Pseudomonadati</taxon>
        <taxon>Pseudomonadota</taxon>
        <taxon>Alphaproteobacteria</taxon>
        <taxon>Hyphomicrobiales</taxon>
        <taxon>Aurantimonadaceae</taxon>
        <taxon>Fulvimarina</taxon>
    </lineage>
</organism>
<reference evidence="1 2" key="1">
    <citation type="journal article" date="2010" name="J. Bacteriol.">
        <title>Genome sequence of Fulvimarina pelagi HTCC2506T, a Mn(II)-oxidizing alphaproteobacterium possessing an aerobic anoxygenic photosynthetic gene cluster and Xanthorhodopsin.</title>
        <authorList>
            <person name="Kang I."/>
            <person name="Oh H.M."/>
            <person name="Lim S.I."/>
            <person name="Ferriera S."/>
            <person name="Giovannoni S.J."/>
            <person name="Cho J.C."/>
        </authorList>
    </citation>
    <scope>NUCLEOTIDE SEQUENCE [LARGE SCALE GENOMIC DNA]</scope>
    <source>
        <strain evidence="1 2">HTCC2506</strain>
    </source>
</reference>
<proteinExistence type="predicted"/>
<dbReference type="Proteomes" id="UP000004310">
    <property type="component" value="Unassembled WGS sequence"/>
</dbReference>
<name>Q0G1A8_9HYPH</name>
<accession>Q0G1A8</accession>
<comment type="caution">
    <text evidence="1">The sequence shown here is derived from an EMBL/GenBank/DDBJ whole genome shotgun (WGS) entry which is preliminary data.</text>
</comment>
<evidence type="ECO:0000313" key="2">
    <source>
        <dbReference type="Proteomes" id="UP000004310"/>
    </source>
</evidence>
<protein>
    <submittedName>
        <fullName evidence="1">Uncharacterized protein</fullName>
    </submittedName>
</protein>
<keyword evidence="2" id="KW-1185">Reference proteome</keyword>
<evidence type="ECO:0000313" key="1">
    <source>
        <dbReference type="EMBL" id="EAU41173.1"/>
    </source>
</evidence>
<dbReference type="EMBL" id="AATP01000004">
    <property type="protein sequence ID" value="EAU41173.1"/>
    <property type="molecule type" value="Genomic_DNA"/>
</dbReference>
<dbReference type="AlphaFoldDB" id="Q0G1A8"/>
<sequence length="36" mass="3966">MTHSVAALIDADESFESAPAGAFRLWAVERFSPDDR</sequence>
<gene>
    <name evidence="1" type="ORF">FP2506_12939</name>
</gene>
<dbReference type="HOGENOM" id="CLU_3356352_0_0_5"/>